<name>M3A7H2_PSEFD</name>
<dbReference type="HOGENOM" id="CLU_2085821_0_0_1"/>
<dbReference type="VEuPathDB" id="FungiDB:MYCFIDRAFT_177506"/>
<dbReference type="Proteomes" id="UP000016932">
    <property type="component" value="Unassembled WGS sequence"/>
</dbReference>
<dbReference type="KEGG" id="pfj:MYCFIDRAFT_177506"/>
<keyword evidence="2" id="KW-1185">Reference proteome</keyword>
<accession>M3A7H2</accession>
<protein>
    <submittedName>
        <fullName evidence="1">Uncharacterized protein</fullName>
    </submittedName>
</protein>
<reference evidence="1 2" key="1">
    <citation type="journal article" date="2012" name="PLoS Pathog.">
        <title>Diverse lifestyles and strategies of plant pathogenesis encoded in the genomes of eighteen Dothideomycetes fungi.</title>
        <authorList>
            <person name="Ohm R.A."/>
            <person name="Feau N."/>
            <person name="Henrissat B."/>
            <person name="Schoch C.L."/>
            <person name="Horwitz B.A."/>
            <person name="Barry K.W."/>
            <person name="Condon B.J."/>
            <person name="Copeland A.C."/>
            <person name="Dhillon B."/>
            <person name="Glaser F."/>
            <person name="Hesse C.N."/>
            <person name="Kosti I."/>
            <person name="LaButti K."/>
            <person name="Lindquist E.A."/>
            <person name="Lucas S."/>
            <person name="Salamov A.A."/>
            <person name="Bradshaw R.E."/>
            <person name="Ciuffetti L."/>
            <person name="Hamelin R.C."/>
            <person name="Kema G.H.J."/>
            <person name="Lawrence C."/>
            <person name="Scott J.A."/>
            <person name="Spatafora J.W."/>
            <person name="Turgeon B.G."/>
            <person name="de Wit P.J.G.M."/>
            <person name="Zhong S."/>
            <person name="Goodwin S.B."/>
            <person name="Grigoriev I.V."/>
        </authorList>
    </citation>
    <scope>NUCLEOTIDE SEQUENCE [LARGE SCALE GENOMIC DNA]</scope>
    <source>
        <strain evidence="1 2">CIRAD86</strain>
    </source>
</reference>
<evidence type="ECO:0000313" key="2">
    <source>
        <dbReference type="Proteomes" id="UP000016932"/>
    </source>
</evidence>
<dbReference type="GeneID" id="19333764"/>
<dbReference type="RefSeq" id="XP_007929465.1">
    <property type="nucleotide sequence ID" value="XM_007931274.1"/>
</dbReference>
<gene>
    <name evidence="1" type="ORF">MYCFIDRAFT_177506</name>
</gene>
<proteinExistence type="predicted"/>
<sequence>MVLKSMILCMPFGSSPASFSTLDLVKRVVQDSAAPAEFLMQDYMQLRCLEPLLHAVKADVDHPSESTEAHSARVMMDHFENDERAQMANGKSRGNSTSQSLEEWLRKLVTAESLDLI</sequence>
<dbReference type="AlphaFoldDB" id="M3A7H2"/>
<evidence type="ECO:0000313" key="1">
    <source>
        <dbReference type="EMBL" id="EME80566.1"/>
    </source>
</evidence>
<dbReference type="EMBL" id="KB446561">
    <property type="protein sequence ID" value="EME80566.1"/>
    <property type="molecule type" value="Genomic_DNA"/>
</dbReference>
<organism evidence="1 2">
    <name type="scientific">Pseudocercospora fijiensis (strain CIRAD86)</name>
    <name type="common">Black leaf streak disease fungus</name>
    <name type="synonym">Mycosphaerella fijiensis</name>
    <dbReference type="NCBI Taxonomy" id="383855"/>
    <lineage>
        <taxon>Eukaryota</taxon>
        <taxon>Fungi</taxon>
        <taxon>Dikarya</taxon>
        <taxon>Ascomycota</taxon>
        <taxon>Pezizomycotina</taxon>
        <taxon>Dothideomycetes</taxon>
        <taxon>Dothideomycetidae</taxon>
        <taxon>Mycosphaerellales</taxon>
        <taxon>Mycosphaerellaceae</taxon>
        <taxon>Pseudocercospora</taxon>
    </lineage>
</organism>